<evidence type="ECO:0000313" key="3">
    <source>
        <dbReference type="Proteomes" id="UP000075515"/>
    </source>
</evidence>
<gene>
    <name evidence="2" type="ORF">BE18_13835</name>
</gene>
<dbReference type="Proteomes" id="UP000075515">
    <property type="component" value="Unassembled WGS sequence"/>
</dbReference>
<organism evidence="2 3">
    <name type="scientific">Sorangium cellulosum</name>
    <name type="common">Polyangium cellulosum</name>
    <dbReference type="NCBI Taxonomy" id="56"/>
    <lineage>
        <taxon>Bacteria</taxon>
        <taxon>Pseudomonadati</taxon>
        <taxon>Myxococcota</taxon>
        <taxon>Polyangia</taxon>
        <taxon>Polyangiales</taxon>
        <taxon>Polyangiaceae</taxon>
        <taxon>Sorangium</taxon>
    </lineage>
</organism>
<evidence type="ECO:0000256" key="1">
    <source>
        <dbReference type="SAM" id="MobiDB-lite"/>
    </source>
</evidence>
<name>A0A150S8T1_SORCE</name>
<evidence type="ECO:0000313" key="2">
    <source>
        <dbReference type="EMBL" id="KYF89327.1"/>
    </source>
</evidence>
<protein>
    <submittedName>
        <fullName evidence="2">Uncharacterized protein</fullName>
    </submittedName>
</protein>
<feature type="region of interest" description="Disordered" evidence="1">
    <location>
        <begin position="1"/>
        <end position="21"/>
    </location>
</feature>
<sequence length="290" mass="30693">MVATARTKKKSAPARPSAPDEAAEAFAQIEPELDRIEKVVPINVDIPRAVAVAVGAVPHLKALRARFVDELPRFPIEALDKLMSYALGAWYAHLLALPAGPGQEGLKRLLDEASALRADLLVAAEALAHKGFVDAGRVAEIRSGNGHLDTANDLVALAALFGESWGAVKHKTTVEWSDVERASKLGPELLVALGARNQPGVPAPKAADPAERRARAFTLLVRAYDQCRRGVTYLRWVEGDYDAIAPSLFAGRGGARRGGSAKEESADEETEGEAAGESGLGLGDGEAPEE</sequence>
<comment type="caution">
    <text evidence="2">The sequence shown here is derived from an EMBL/GenBank/DDBJ whole genome shotgun (WGS) entry which is preliminary data.</text>
</comment>
<feature type="compositionally biased region" description="Acidic residues" evidence="1">
    <location>
        <begin position="265"/>
        <end position="274"/>
    </location>
</feature>
<accession>A0A150S8T1</accession>
<dbReference type="AlphaFoldDB" id="A0A150S8T1"/>
<reference evidence="2 3" key="1">
    <citation type="submission" date="2014-02" db="EMBL/GenBank/DDBJ databases">
        <title>The small core and large imbalanced accessory genome model reveals a collaborative survival strategy of Sorangium cellulosum strains in nature.</title>
        <authorList>
            <person name="Han K."/>
            <person name="Peng R."/>
            <person name="Blom J."/>
            <person name="Li Y.-Z."/>
        </authorList>
    </citation>
    <scope>NUCLEOTIDE SEQUENCE [LARGE SCALE GENOMIC DNA]</scope>
    <source>
        <strain evidence="2 3">So0149</strain>
    </source>
</reference>
<dbReference type="EMBL" id="JEMC01002258">
    <property type="protein sequence ID" value="KYF89327.1"/>
    <property type="molecule type" value="Genomic_DNA"/>
</dbReference>
<feature type="compositionally biased region" description="Basic residues" evidence="1">
    <location>
        <begin position="1"/>
        <end position="12"/>
    </location>
</feature>
<feature type="region of interest" description="Disordered" evidence="1">
    <location>
        <begin position="252"/>
        <end position="290"/>
    </location>
</feature>
<proteinExistence type="predicted"/>